<evidence type="ECO:0000256" key="9">
    <source>
        <dbReference type="ARBA" id="ARBA00057626"/>
    </source>
</evidence>
<evidence type="ECO:0000256" key="7">
    <source>
        <dbReference type="ARBA" id="ARBA00023136"/>
    </source>
</evidence>
<dbReference type="FunFam" id="2.40.30.10:FF:000015">
    <property type="entry name" value="Translation factor GUF1, mitochondrial"/>
    <property type="match status" value="1"/>
</dbReference>
<dbReference type="GO" id="GO:0097216">
    <property type="term" value="F:guanosine tetraphosphate binding"/>
    <property type="evidence" value="ECO:0007669"/>
    <property type="project" value="UniProtKB-ARBA"/>
</dbReference>
<dbReference type="GO" id="GO:0003924">
    <property type="term" value="F:GTPase activity"/>
    <property type="evidence" value="ECO:0007669"/>
    <property type="project" value="UniProtKB-UniRule"/>
</dbReference>
<evidence type="ECO:0000313" key="15">
    <source>
        <dbReference type="Proteomes" id="UP000032749"/>
    </source>
</evidence>
<dbReference type="InterPro" id="IPR009000">
    <property type="entry name" value="Transl_B-barrel_sf"/>
</dbReference>
<dbReference type="Gene3D" id="3.30.70.870">
    <property type="entry name" value="Elongation Factor G (Translational Gtpase), domain 3"/>
    <property type="match status" value="1"/>
</dbReference>
<dbReference type="SUPFAM" id="SSF54980">
    <property type="entry name" value="EF-G C-terminal domain-like"/>
    <property type="match status" value="2"/>
</dbReference>
<dbReference type="InterPro" id="IPR004161">
    <property type="entry name" value="EFTu-like_2"/>
</dbReference>
<dbReference type="SUPFAM" id="SSF52540">
    <property type="entry name" value="P-loop containing nucleoside triphosphate hydrolases"/>
    <property type="match status" value="1"/>
</dbReference>
<evidence type="ECO:0000256" key="3">
    <source>
        <dbReference type="ARBA" id="ARBA00022741"/>
    </source>
</evidence>
<proteinExistence type="inferred from homology"/>
<comment type="similarity">
    <text evidence="1 12">Belongs to the TRAFAC class translation factor GTPase superfamily. Classic translation factor GTPase family. LepA subfamily.</text>
</comment>
<dbReference type="CDD" id="cd01890">
    <property type="entry name" value="LepA"/>
    <property type="match status" value="1"/>
</dbReference>
<evidence type="ECO:0000256" key="11">
    <source>
        <dbReference type="ARBA" id="ARBA00066744"/>
    </source>
</evidence>
<feature type="domain" description="Tr-type G" evidence="13">
    <location>
        <begin position="6"/>
        <end position="188"/>
    </location>
</feature>
<dbReference type="PATRIC" id="fig|698738.3.peg.1510"/>
<dbReference type="GO" id="GO:0003746">
    <property type="term" value="F:translation elongation factor activity"/>
    <property type="evidence" value="ECO:0007669"/>
    <property type="project" value="UniProtKB-UniRule"/>
</dbReference>
<evidence type="ECO:0000256" key="5">
    <source>
        <dbReference type="ARBA" id="ARBA00022917"/>
    </source>
</evidence>
<dbReference type="Pfam" id="PF00009">
    <property type="entry name" value="GTP_EFTU"/>
    <property type="match status" value="1"/>
</dbReference>
<dbReference type="Proteomes" id="UP000032749">
    <property type="component" value="Chromosome"/>
</dbReference>
<gene>
    <name evidence="12 14" type="primary">lepA</name>
    <name evidence="14" type="ORF">OLEAN_C14600</name>
</gene>
<evidence type="ECO:0000256" key="4">
    <source>
        <dbReference type="ARBA" id="ARBA00022801"/>
    </source>
</evidence>
<dbReference type="InterPro" id="IPR035654">
    <property type="entry name" value="LepA_IV"/>
</dbReference>
<dbReference type="HOGENOM" id="CLU_009995_3_3_6"/>
<dbReference type="FunFam" id="3.30.70.870:FF:000004">
    <property type="entry name" value="Translation factor GUF1, mitochondrial"/>
    <property type="match status" value="1"/>
</dbReference>
<evidence type="ECO:0000256" key="6">
    <source>
        <dbReference type="ARBA" id="ARBA00023134"/>
    </source>
</evidence>
<dbReference type="PANTHER" id="PTHR43512:SF4">
    <property type="entry name" value="TRANSLATION FACTOR GUF1 HOMOLOG, CHLOROPLASTIC"/>
    <property type="match status" value="1"/>
</dbReference>
<dbReference type="CDD" id="cd16260">
    <property type="entry name" value="EF4_III"/>
    <property type="match status" value="1"/>
</dbReference>
<dbReference type="GO" id="GO:0045727">
    <property type="term" value="P:positive regulation of translation"/>
    <property type="evidence" value="ECO:0007669"/>
    <property type="project" value="UniProtKB-UniRule"/>
</dbReference>
<evidence type="ECO:0000256" key="12">
    <source>
        <dbReference type="HAMAP-Rule" id="MF_00071"/>
    </source>
</evidence>
<dbReference type="InterPro" id="IPR006297">
    <property type="entry name" value="EF-4"/>
</dbReference>
<keyword evidence="4 12" id="KW-0378">Hydrolase</keyword>
<comment type="catalytic activity">
    <reaction evidence="8 12">
        <text>GTP + H2O = GDP + phosphate + H(+)</text>
        <dbReference type="Rhea" id="RHEA:19669"/>
        <dbReference type="ChEBI" id="CHEBI:15377"/>
        <dbReference type="ChEBI" id="CHEBI:15378"/>
        <dbReference type="ChEBI" id="CHEBI:37565"/>
        <dbReference type="ChEBI" id="CHEBI:43474"/>
        <dbReference type="ChEBI" id="CHEBI:58189"/>
        <dbReference type="EC" id="3.6.5.n1"/>
    </reaction>
</comment>
<evidence type="ECO:0000256" key="1">
    <source>
        <dbReference type="ARBA" id="ARBA00005454"/>
    </source>
</evidence>
<keyword evidence="5 12" id="KW-0648">Protein biosynthesis</keyword>
<feature type="binding site" evidence="12">
    <location>
        <begin position="135"/>
        <end position="138"/>
    </location>
    <ligand>
        <name>GTP</name>
        <dbReference type="ChEBI" id="CHEBI:37565"/>
    </ligand>
</feature>
<dbReference type="FunFam" id="3.40.50.300:FF:000078">
    <property type="entry name" value="Elongation factor 4"/>
    <property type="match status" value="1"/>
</dbReference>
<dbReference type="InterPro" id="IPR000795">
    <property type="entry name" value="T_Tr_GTP-bd_dom"/>
</dbReference>
<dbReference type="Gene3D" id="2.40.30.10">
    <property type="entry name" value="Translation factors"/>
    <property type="match status" value="1"/>
</dbReference>
<comment type="similarity">
    <text evidence="10">Belongs to the GTP-binding elongation factor family. LepA subfamily.</text>
</comment>
<sequence length="600" mass="66199">MVSKLNHIRNFSIIAHIDHGKSTLADRFIQHCEGLSAREMQAQVLDSMDIERERGITIKAQSVTLDYKALDGETYQLNFIDTPGHVDFSYEVSRSLAACEGALLVVDAAQGVEAQSVANCYTAIEQGLEVVPVLNKMDLPQADPDRVAAEIEEIIGIDASEAVRCSAKSGLNVEGVLEEIIKLIPAPEGDPDGPLQALIIDSWFDPYLGVVSLVRIKNGTLRKGDKIRMLSTSRDHGADGIGIFTPKRKETGVLRAGEVGYMVAGIKDIHGAPVGDTITHTKTPNVETLPGFQKVKPQVYAGLFPISSDDFENFRDALEKLSLNDASLFFEPESSDALGFGFRCGFLGMLHMEIIQERLEREYNLDLITTAPTVIYQVVNRKGETFEIDNPSKLPDPGTIEEMHEPIADVSILVPQEYLGNVISLCVGRRGVQKDMQYVGNQVSLTYQIPMAEVVMDFFDRLKSVSRGFASLDYSFSHFSPASLTRLDILINGERVDALAVILHTDNVRSRGRALTDKMKELIPRQMFDVAIQATMGAQVVARTNIKAMRKNVTAKCYGGDISRKKKLLQKQKDGKKRMKQIGNVEIPQSAFLAVLKVDD</sequence>
<dbReference type="InterPro" id="IPR005225">
    <property type="entry name" value="Small_GTP-bd"/>
</dbReference>
<dbReference type="PROSITE" id="PS00301">
    <property type="entry name" value="G_TR_1"/>
    <property type="match status" value="1"/>
</dbReference>
<dbReference type="GO" id="GO:0005525">
    <property type="term" value="F:GTP binding"/>
    <property type="evidence" value="ECO:0007669"/>
    <property type="project" value="UniProtKB-UniRule"/>
</dbReference>
<evidence type="ECO:0000256" key="8">
    <source>
        <dbReference type="ARBA" id="ARBA00050293"/>
    </source>
</evidence>
<name>R4YLI7_OLEAN</name>
<dbReference type="Pfam" id="PF00679">
    <property type="entry name" value="EFG_C"/>
    <property type="match status" value="1"/>
</dbReference>
<feature type="binding site" evidence="12">
    <location>
        <begin position="18"/>
        <end position="23"/>
    </location>
    <ligand>
        <name>GTP</name>
        <dbReference type="ChEBI" id="CHEBI:37565"/>
    </ligand>
</feature>
<comment type="subcellular location">
    <subcellularLocation>
        <location evidence="12">Cell membrane</location>
        <topology evidence="12">Peripheral membrane protein</topology>
        <orientation evidence="12">Cytoplasmic side</orientation>
    </subcellularLocation>
</comment>
<organism evidence="14 15">
    <name type="scientific">Oleispira antarctica RB-8</name>
    <dbReference type="NCBI Taxonomy" id="698738"/>
    <lineage>
        <taxon>Bacteria</taxon>
        <taxon>Pseudomonadati</taxon>
        <taxon>Pseudomonadota</taxon>
        <taxon>Gammaproteobacteria</taxon>
        <taxon>Oceanospirillales</taxon>
        <taxon>Oceanospirillaceae</taxon>
        <taxon>Oleispira</taxon>
    </lineage>
</organism>
<dbReference type="InterPro" id="IPR031157">
    <property type="entry name" value="G_TR_CS"/>
</dbReference>
<dbReference type="NCBIfam" id="TIGR01393">
    <property type="entry name" value="lepA"/>
    <property type="match status" value="1"/>
</dbReference>
<evidence type="ECO:0000313" key="14">
    <source>
        <dbReference type="EMBL" id="CCK75636.1"/>
    </source>
</evidence>
<keyword evidence="2 12" id="KW-1003">Cell membrane</keyword>
<dbReference type="HAMAP" id="MF_00071">
    <property type="entry name" value="LepA"/>
    <property type="match status" value="1"/>
</dbReference>
<dbReference type="InterPro" id="IPR013842">
    <property type="entry name" value="LepA_CTD"/>
</dbReference>
<keyword evidence="7 12" id="KW-0472">Membrane</keyword>
<dbReference type="GO" id="GO:0043022">
    <property type="term" value="F:ribosome binding"/>
    <property type="evidence" value="ECO:0007669"/>
    <property type="project" value="UniProtKB-UniRule"/>
</dbReference>
<dbReference type="FunFam" id="3.30.70.2570:FF:000001">
    <property type="entry name" value="Translation factor GUF1, mitochondrial"/>
    <property type="match status" value="1"/>
</dbReference>
<accession>R4YLI7</accession>
<dbReference type="SMART" id="SM00838">
    <property type="entry name" value="EFG_C"/>
    <property type="match status" value="1"/>
</dbReference>
<dbReference type="GO" id="GO:0005886">
    <property type="term" value="C:plasma membrane"/>
    <property type="evidence" value="ECO:0007669"/>
    <property type="project" value="UniProtKB-SubCell"/>
</dbReference>
<dbReference type="PANTHER" id="PTHR43512">
    <property type="entry name" value="TRANSLATION FACTOR GUF1-RELATED"/>
    <property type="match status" value="1"/>
</dbReference>
<dbReference type="InterPro" id="IPR000640">
    <property type="entry name" value="EFG_V-like"/>
</dbReference>
<protein>
    <recommendedName>
        <fullName evidence="11 12">Elongation factor 4</fullName>
        <shortName evidence="12">EF-4</shortName>
        <ecNumber evidence="11 12">3.6.5.n1</ecNumber>
    </recommendedName>
    <alternativeName>
        <fullName evidence="12">Ribosomal back-translocase LepA</fullName>
    </alternativeName>
</protein>
<dbReference type="NCBIfam" id="TIGR00231">
    <property type="entry name" value="small_GTP"/>
    <property type="match status" value="1"/>
</dbReference>
<dbReference type="CDD" id="cd03709">
    <property type="entry name" value="lepA_C"/>
    <property type="match status" value="1"/>
</dbReference>
<evidence type="ECO:0000256" key="10">
    <source>
        <dbReference type="ARBA" id="ARBA00061052"/>
    </source>
</evidence>
<dbReference type="CDD" id="cd03699">
    <property type="entry name" value="EF4_II"/>
    <property type="match status" value="1"/>
</dbReference>
<dbReference type="FunFam" id="3.30.70.240:FF:000007">
    <property type="entry name" value="Translation factor GUF1, mitochondrial"/>
    <property type="match status" value="1"/>
</dbReference>
<dbReference type="Gene3D" id="3.30.70.2570">
    <property type="entry name" value="Elongation factor 4, C-terminal domain"/>
    <property type="match status" value="1"/>
</dbReference>
<dbReference type="InterPro" id="IPR035647">
    <property type="entry name" value="EFG_III/V"/>
</dbReference>
<comment type="function">
    <text evidence="9 12">Required for accurate and efficient protein synthesis under certain stress conditions. May act as a fidelity factor of the translation reaction, by catalyzing a one-codon backward translocation of tRNAs on improperly translocated ribosomes. Back-translocation proceeds from a post-translocation (POST) complex to a pre-translocation (PRE) complex, thus giving elongation factor G a second chance to translocate the tRNAs correctly. Binds to ribosomes in a GTP-dependent manner.</text>
</comment>
<keyword evidence="6 12" id="KW-0342">GTP-binding</keyword>
<dbReference type="InterPro" id="IPR027417">
    <property type="entry name" value="P-loop_NTPase"/>
</dbReference>
<dbReference type="EMBL" id="FO203512">
    <property type="protein sequence ID" value="CCK75636.1"/>
    <property type="molecule type" value="Genomic_DNA"/>
</dbReference>
<dbReference type="PRINTS" id="PR00315">
    <property type="entry name" value="ELONGATNFCT"/>
</dbReference>
<keyword evidence="3 12" id="KW-0547">Nucleotide-binding</keyword>
<dbReference type="STRING" id="698738.OLEAN_C14600"/>
<dbReference type="KEGG" id="oai:OLEAN_C14600"/>
<evidence type="ECO:0000256" key="2">
    <source>
        <dbReference type="ARBA" id="ARBA00022475"/>
    </source>
</evidence>
<dbReference type="PROSITE" id="PS51722">
    <property type="entry name" value="G_TR_2"/>
    <property type="match status" value="1"/>
</dbReference>
<dbReference type="EC" id="3.6.5.n1" evidence="11 12"/>
<dbReference type="SUPFAM" id="SSF50447">
    <property type="entry name" value="Translation proteins"/>
    <property type="match status" value="1"/>
</dbReference>
<dbReference type="Pfam" id="PF06421">
    <property type="entry name" value="LepA_C"/>
    <property type="match status" value="1"/>
</dbReference>
<dbReference type="AlphaFoldDB" id="R4YLI7"/>
<keyword evidence="15" id="KW-1185">Reference proteome</keyword>
<evidence type="ECO:0000259" key="13">
    <source>
        <dbReference type="PROSITE" id="PS51722"/>
    </source>
</evidence>
<dbReference type="Gene3D" id="3.30.70.240">
    <property type="match status" value="1"/>
</dbReference>
<reference evidence="14 15" key="1">
    <citation type="journal article" date="2013" name="Nat. Commun.">
        <title>Genome sequence and functional genomic analysis of the oil-degrading bacterium Oleispira antarctica.</title>
        <authorList>
            <person name="Kube M."/>
            <person name="Chernikova T.N."/>
            <person name="Al-Ramahi Y."/>
            <person name="Beloqui A."/>
            <person name="Lopez-Cortez N."/>
            <person name="Guazzaroni M.E."/>
            <person name="Heipieper H.J."/>
            <person name="Klages S."/>
            <person name="Kotsyurbenko O.R."/>
            <person name="Langer I."/>
            <person name="Nechitaylo T.Y."/>
            <person name="Lunsdorf H."/>
            <person name="Fernandez M."/>
            <person name="Juarez S."/>
            <person name="Ciordia S."/>
            <person name="Singer A."/>
            <person name="Kagan O."/>
            <person name="Egorova O."/>
            <person name="Petit P.A."/>
            <person name="Stogios P."/>
            <person name="Kim Y."/>
            <person name="Tchigvintsev A."/>
            <person name="Flick R."/>
            <person name="Denaro R."/>
            <person name="Genovese M."/>
            <person name="Albar J.P."/>
            <person name="Reva O.N."/>
            <person name="Martinez-Gomariz M."/>
            <person name="Tran H."/>
            <person name="Ferrer M."/>
            <person name="Savchenko A."/>
            <person name="Yakunin A.F."/>
            <person name="Yakimov M.M."/>
            <person name="Golyshina O.V."/>
            <person name="Reinhardt R."/>
            <person name="Golyshin P.N."/>
        </authorList>
    </citation>
    <scope>NUCLEOTIDE SEQUENCE [LARGE SCALE GENOMIC DNA]</scope>
</reference>
<dbReference type="Gene3D" id="3.40.50.300">
    <property type="entry name" value="P-loop containing nucleotide triphosphate hydrolases"/>
    <property type="match status" value="1"/>
</dbReference>
<dbReference type="InterPro" id="IPR038363">
    <property type="entry name" value="LepA_C_sf"/>
</dbReference>
<dbReference type="Pfam" id="PF03144">
    <property type="entry name" value="GTP_EFTU_D2"/>
    <property type="match status" value="1"/>
</dbReference>